<dbReference type="PROSITE" id="PS50234">
    <property type="entry name" value="VWFA"/>
    <property type="match status" value="1"/>
</dbReference>
<dbReference type="EMBL" id="CP098611">
    <property type="protein sequence ID" value="USR91543.1"/>
    <property type="molecule type" value="Genomic_DNA"/>
</dbReference>
<reference evidence="2" key="1">
    <citation type="submission" date="2022-06" db="EMBL/GenBank/DDBJ databases">
        <title>Genome sequence of Phormidium yuhuli AB48 isolated from an industrial photobioreactor environment.</title>
        <authorList>
            <person name="Qiu Y."/>
            <person name="Noonan A.J.C."/>
            <person name="Dofher K."/>
            <person name="Koch M."/>
            <person name="Kieft B."/>
            <person name="Lin X."/>
            <person name="Ziels R.M."/>
            <person name="Hallam S.J."/>
        </authorList>
    </citation>
    <scope>NUCLEOTIDE SEQUENCE</scope>
    <source>
        <strain evidence="2">AB48</strain>
    </source>
</reference>
<feature type="domain" description="VWFA" evidence="1">
    <location>
        <begin position="6"/>
        <end position="199"/>
    </location>
</feature>
<dbReference type="PANTHER" id="PTHR34706:SF1">
    <property type="entry name" value="VWFA DOMAIN-CONTAINING PROTEIN"/>
    <property type="match status" value="1"/>
</dbReference>
<organism evidence="2 3">
    <name type="scientific">Phormidium yuhuli AB48</name>
    <dbReference type="NCBI Taxonomy" id="2940671"/>
    <lineage>
        <taxon>Bacteria</taxon>
        <taxon>Bacillati</taxon>
        <taxon>Cyanobacteriota</taxon>
        <taxon>Cyanophyceae</taxon>
        <taxon>Oscillatoriophycideae</taxon>
        <taxon>Oscillatoriales</taxon>
        <taxon>Oscillatoriaceae</taxon>
        <taxon>Phormidium</taxon>
        <taxon>Phormidium yuhuli</taxon>
    </lineage>
</organism>
<dbReference type="Pfam" id="PF13519">
    <property type="entry name" value="VWA_2"/>
    <property type="match status" value="1"/>
</dbReference>
<name>A0ABY5AQP5_9CYAN</name>
<dbReference type="SUPFAM" id="SSF53300">
    <property type="entry name" value="vWA-like"/>
    <property type="match status" value="1"/>
</dbReference>
<proteinExistence type="predicted"/>
<dbReference type="Gene3D" id="3.40.50.410">
    <property type="entry name" value="von Willebrand factor, type A domain"/>
    <property type="match status" value="1"/>
</dbReference>
<dbReference type="Proteomes" id="UP001056708">
    <property type="component" value="Chromosome"/>
</dbReference>
<evidence type="ECO:0000313" key="3">
    <source>
        <dbReference type="Proteomes" id="UP001056708"/>
    </source>
</evidence>
<dbReference type="RefSeq" id="WP_252663558.1">
    <property type="nucleotide sequence ID" value="NZ_CP098611.1"/>
</dbReference>
<dbReference type="PANTHER" id="PTHR34706">
    <property type="entry name" value="SLR1338 PROTEIN"/>
    <property type="match status" value="1"/>
</dbReference>
<evidence type="ECO:0000313" key="2">
    <source>
        <dbReference type="EMBL" id="USR91543.1"/>
    </source>
</evidence>
<accession>A0ABY5AQP5</accession>
<sequence>MLENRDYTLIVDRSGSMSEQDQAGGKSRWDVVKNSAIALAEKCDEYDPDGITVYLFSSRFRRYDNVNADKVRQIFEDNNPVGKTALADVLEDALNNYFDRKAAGTSQPNGEIMLVITDGEPDNRKDVIKLLIEASRKIDRDEELGISFIQVGTDPKVREFLKALDDQLTDAGAAFDIVDTITLEDMAGKSLSDVLLNAILD</sequence>
<dbReference type="InterPro" id="IPR036465">
    <property type="entry name" value="vWFA_dom_sf"/>
</dbReference>
<keyword evidence="3" id="KW-1185">Reference proteome</keyword>
<dbReference type="InterPro" id="IPR002035">
    <property type="entry name" value="VWF_A"/>
</dbReference>
<protein>
    <submittedName>
        <fullName evidence="2">VWA domain-containing protein</fullName>
    </submittedName>
</protein>
<dbReference type="SMART" id="SM00327">
    <property type="entry name" value="VWA"/>
    <property type="match status" value="1"/>
</dbReference>
<gene>
    <name evidence="2" type="ORF">NEA10_02100</name>
</gene>
<evidence type="ECO:0000259" key="1">
    <source>
        <dbReference type="PROSITE" id="PS50234"/>
    </source>
</evidence>